<keyword evidence="5" id="KW-0067">ATP-binding</keyword>
<dbReference type="PROSITE" id="PS50011">
    <property type="entry name" value="PROTEIN_KINASE_DOM"/>
    <property type="match status" value="1"/>
</dbReference>
<evidence type="ECO:0000256" key="5">
    <source>
        <dbReference type="ARBA" id="ARBA00022840"/>
    </source>
</evidence>
<dbReference type="CDD" id="cd14014">
    <property type="entry name" value="STKc_PknB_like"/>
    <property type="match status" value="1"/>
</dbReference>
<protein>
    <recommendedName>
        <fullName evidence="1">non-specific serine/threonine protein kinase</fullName>
        <ecNumber evidence="1">2.7.11.1</ecNumber>
    </recommendedName>
</protein>
<dbReference type="EMBL" id="JBHUCP010000012">
    <property type="protein sequence ID" value="MFD1531500.1"/>
    <property type="molecule type" value="Genomic_DNA"/>
</dbReference>
<evidence type="ECO:0000256" key="2">
    <source>
        <dbReference type="ARBA" id="ARBA00022679"/>
    </source>
</evidence>
<evidence type="ECO:0000259" key="8">
    <source>
        <dbReference type="PROSITE" id="PS50011"/>
    </source>
</evidence>
<evidence type="ECO:0000256" key="1">
    <source>
        <dbReference type="ARBA" id="ARBA00012513"/>
    </source>
</evidence>
<keyword evidence="3" id="KW-0547">Nucleotide-binding</keyword>
<dbReference type="InterPro" id="IPR011009">
    <property type="entry name" value="Kinase-like_dom_sf"/>
</dbReference>
<evidence type="ECO:0000313" key="9">
    <source>
        <dbReference type="EMBL" id="MFD1531500.1"/>
    </source>
</evidence>
<dbReference type="InterPro" id="IPR050660">
    <property type="entry name" value="NEK_Ser/Thr_kinase"/>
</dbReference>
<keyword evidence="4 9" id="KW-0418">Kinase</keyword>
<dbReference type="Gene3D" id="1.10.510.10">
    <property type="entry name" value="Transferase(Phosphotransferase) domain 1"/>
    <property type="match status" value="1"/>
</dbReference>
<evidence type="ECO:0000313" key="10">
    <source>
        <dbReference type="Proteomes" id="UP001597145"/>
    </source>
</evidence>
<evidence type="ECO:0000256" key="7">
    <source>
        <dbReference type="SAM" id="Phobius"/>
    </source>
</evidence>
<dbReference type="PANTHER" id="PTHR43671:SF13">
    <property type="entry name" value="SERINE_THREONINE-PROTEIN KINASE NEK2"/>
    <property type="match status" value="1"/>
</dbReference>
<feature type="compositionally biased region" description="Pro residues" evidence="6">
    <location>
        <begin position="336"/>
        <end position="350"/>
    </location>
</feature>
<reference evidence="10" key="1">
    <citation type="journal article" date="2019" name="Int. J. Syst. Evol. Microbiol.">
        <title>The Global Catalogue of Microorganisms (GCM) 10K type strain sequencing project: providing services to taxonomists for standard genome sequencing and annotation.</title>
        <authorList>
            <consortium name="The Broad Institute Genomics Platform"/>
            <consortium name="The Broad Institute Genome Sequencing Center for Infectious Disease"/>
            <person name="Wu L."/>
            <person name="Ma J."/>
        </authorList>
    </citation>
    <scope>NUCLEOTIDE SEQUENCE [LARGE SCALE GENOMIC DNA]</scope>
    <source>
        <strain evidence="10">JCM 12165</strain>
    </source>
</reference>
<proteinExistence type="predicted"/>
<gene>
    <name evidence="9" type="ORF">ACFSCY_18855</name>
</gene>
<accession>A0ABW4FMF6</accession>
<sequence length="547" mass="56134">MAVAPLEAGDPRQLGEFAVVGRLGEGGQGVVYDGRSAGGERVAIKVLRNSSDPDARRWLAAELQAVRRVAPFCTARVLDASLDGPDPYVVSEFVDGPSLHDRVALRGPLRDGDLDRLAIGTASALAAIHAAGVIHRDFKPANVMLGPDGPRVVDFGIARQLDITSVTQGLVGTPAFMAPEQFNGKPASPASDVFAWGVTIAYAATGRSLFSGTSVAAIMFKIIQSEPDLTDLPERLHLTIAACLAKDPALRPEARELLIGLVDPASNSTMRLAGARPLGPVGEATSTVPGDGPPPAPDRHPTPVRAQHAAPSPTHDPAQQPTRQATRNLTQDPYQQPTPPRPPAPAPPQARPHVRTLLDHSPPEPPARPGRRLPLAAVLALVLATVAVVVTVVIGNIAASTFTPESGRGASPTGSATGSPTGSPTGSLPAADAHPAGSGTPQDYAGTWTGSITPSGGSTRSYPVAVTLTADQRGGTWSVPDLGCTADLTVRTVRSDSLDVTVAESSGPGGTVCLGADATFTLTGSAMDVVANDAGGLEHRGTLQRAG</sequence>
<dbReference type="RefSeq" id="WP_343978783.1">
    <property type="nucleotide sequence ID" value="NZ_BAAAJG010000010.1"/>
</dbReference>
<keyword evidence="10" id="KW-1185">Reference proteome</keyword>
<feature type="compositionally biased region" description="Polar residues" evidence="6">
    <location>
        <begin position="448"/>
        <end position="460"/>
    </location>
</feature>
<evidence type="ECO:0000256" key="4">
    <source>
        <dbReference type="ARBA" id="ARBA00022777"/>
    </source>
</evidence>
<keyword evidence="2 9" id="KW-0808">Transferase</keyword>
<feature type="domain" description="Protein kinase" evidence="8">
    <location>
        <begin position="17"/>
        <end position="266"/>
    </location>
</feature>
<dbReference type="GO" id="GO:0004674">
    <property type="term" value="F:protein serine/threonine kinase activity"/>
    <property type="evidence" value="ECO:0007669"/>
    <property type="project" value="UniProtKB-EC"/>
</dbReference>
<feature type="region of interest" description="Disordered" evidence="6">
    <location>
        <begin position="272"/>
        <end position="369"/>
    </location>
</feature>
<evidence type="ECO:0000256" key="6">
    <source>
        <dbReference type="SAM" id="MobiDB-lite"/>
    </source>
</evidence>
<feature type="transmembrane region" description="Helical" evidence="7">
    <location>
        <begin position="375"/>
        <end position="399"/>
    </location>
</feature>
<dbReference type="PANTHER" id="PTHR43671">
    <property type="entry name" value="SERINE/THREONINE-PROTEIN KINASE NEK"/>
    <property type="match status" value="1"/>
</dbReference>
<feature type="compositionally biased region" description="Polar residues" evidence="6">
    <location>
        <begin position="412"/>
        <end position="426"/>
    </location>
</feature>
<dbReference type="InterPro" id="IPR008271">
    <property type="entry name" value="Ser/Thr_kinase_AS"/>
</dbReference>
<dbReference type="Proteomes" id="UP001597145">
    <property type="component" value="Unassembled WGS sequence"/>
</dbReference>
<dbReference type="Gene3D" id="3.30.200.20">
    <property type="entry name" value="Phosphorylase Kinase, domain 1"/>
    <property type="match status" value="1"/>
</dbReference>
<dbReference type="Pfam" id="PF00069">
    <property type="entry name" value="Pkinase"/>
    <property type="match status" value="1"/>
</dbReference>
<organism evidence="9 10">
    <name type="scientific">Pseudonocardia aurantiaca</name>
    <dbReference type="NCBI Taxonomy" id="75290"/>
    <lineage>
        <taxon>Bacteria</taxon>
        <taxon>Bacillati</taxon>
        <taxon>Actinomycetota</taxon>
        <taxon>Actinomycetes</taxon>
        <taxon>Pseudonocardiales</taxon>
        <taxon>Pseudonocardiaceae</taxon>
        <taxon>Pseudonocardia</taxon>
    </lineage>
</organism>
<comment type="caution">
    <text evidence="9">The sequence shown here is derived from an EMBL/GenBank/DDBJ whole genome shotgun (WGS) entry which is preliminary data.</text>
</comment>
<dbReference type="InterPro" id="IPR000719">
    <property type="entry name" value="Prot_kinase_dom"/>
</dbReference>
<feature type="compositionally biased region" description="Polar residues" evidence="6">
    <location>
        <begin position="317"/>
        <end position="332"/>
    </location>
</feature>
<name>A0ABW4FMF6_9PSEU</name>
<keyword evidence="7" id="KW-0812">Transmembrane</keyword>
<keyword evidence="7" id="KW-0472">Membrane</keyword>
<keyword evidence="7" id="KW-1133">Transmembrane helix</keyword>
<dbReference type="SUPFAM" id="SSF56112">
    <property type="entry name" value="Protein kinase-like (PK-like)"/>
    <property type="match status" value="1"/>
</dbReference>
<feature type="region of interest" description="Disordered" evidence="6">
    <location>
        <begin position="402"/>
        <end position="460"/>
    </location>
</feature>
<evidence type="ECO:0000256" key="3">
    <source>
        <dbReference type="ARBA" id="ARBA00022741"/>
    </source>
</evidence>
<dbReference type="PROSITE" id="PS00108">
    <property type="entry name" value="PROTEIN_KINASE_ST"/>
    <property type="match status" value="1"/>
</dbReference>
<dbReference type="EC" id="2.7.11.1" evidence="1"/>